<keyword evidence="4" id="KW-0175">Coiled coil</keyword>
<dbReference type="PANTHER" id="PTHR14577:SF0">
    <property type="entry name" value="NUCLEOLAR PROTEIN 12"/>
    <property type="match status" value="1"/>
</dbReference>
<comment type="similarity">
    <text evidence="2">Belongs to the RRP17 family.</text>
</comment>
<evidence type="ECO:0000313" key="7">
    <source>
        <dbReference type="EMBL" id="KAK3601814.1"/>
    </source>
</evidence>
<protein>
    <recommendedName>
        <fullName evidence="3">Nucleolar protein 12</fullName>
    </recommendedName>
</protein>
<dbReference type="GO" id="GO:0019843">
    <property type="term" value="F:rRNA binding"/>
    <property type="evidence" value="ECO:0007669"/>
    <property type="project" value="TreeGrafter"/>
</dbReference>
<organism evidence="7 8">
    <name type="scientific">Potamilus streckersoni</name>
    <dbReference type="NCBI Taxonomy" id="2493646"/>
    <lineage>
        <taxon>Eukaryota</taxon>
        <taxon>Metazoa</taxon>
        <taxon>Spiralia</taxon>
        <taxon>Lophotrochozoa</taxon>
        <taxon>Mollusca</taxon>
        <taxon>Bivalvia</taxon>
        <taxon>Autobranchia</taxon>
        <taxon>Heteroconchia</taxon>
        <taxon>Palaeoheterodonta</taxon>
        <taxon>Unionida</taxon>
        <taxon>Unionoidea</taxon>
        <taxon>Unionidae</taxon>
        <taxon>Ambleminae</taxon>
        <taxon>Lampsilini</taxon>
        <taxon>Potamilus</taxon>
    </lineage>
</organism>
<feature type="region of interest" description="Disordered" evidence="6">
    <location>
        <begin position="153"/>
        <end position="192"/>
    </location>
</feature>
<feature type="region of interest" description="Disordered" evidence="6">
    <location>
        <begin position="36"/>
        <end position="61"/>
    </location>
</feature>
<keyword evidence="8" id="KW-1185">Reference proteome</keyword>
<name>A0AAE0W5H3_9BIVA</name>
<comment type="caution">
    <text evidence="7">The sequence shown here is derived from an EMBL/GenBank/DDBJ whole genome shotgun (WGS) entry which is preliminary data.</text>
</comment>
<proteinExistence type="inferred from homology"/>
<dbReference type="Pfam" id="PF09805">
    <property type="entry name" value="Nop25"/>
    <property type="match status" value="1"/>
</dbReference>
<dbReference type="AlphaFoldDB" id="A0AAE0W5H3"/>
<gene>
    <name evidence="7" type="ORF">CHS0354_041729</name>
</gene>
<evidence type="ECO:0000313" key="8">
    <source>
        <dbReference type="Proteomes" id="UP001195483"/>
    </source>
</evidence>
<evidence type="ECO:0000256" key="3">
    <source>
        <dbReference type="ARBA" id="ARBA00015520"/>
    </source>
</evidence>
<evidence type="ECO:0000256" key="4">
    <source>
        <dbReference type="ARBA" id="ARBA00023054"/>
    </source>
</evidence>
<dbReference type="PANTHER" id="PTHR14577">
    <property type="entry name" value="NUCLEOLAR PROTEIN 12"/>
    <property type="match status" value="1"/>
</dbReference>
<reference evidence="7" key="3">
    <citation type="submission" date="2023-05" db="EMBL/GenBank/DDBJ databases">
        <authorList>
            <person name="Smith C.H."/>
        </authorList>
    </citation>
    <scope>NUCLEOTIDE SEQUENCE</scope>
    <source>
        <strain evidence="7">CHS0354</strain>
        <tissue evidence="7">Mantle</tissue>
    </source>
</reference>
<feature type="compositionally biased region" description="Basic residues" evidence="6">
    <location>
        <begin position="36"/>
        <end position="45"/>
    </location>
</feature>
<evidence type="ECO:0000256" key="5">
    <source>
        <dbReference type="ARBA" id="ARBA00023242"/>
    </source>
</evidence>
<keyword evidence="5" id="KW-0539">Nucleus</keyword>
<evidence type="ECO:0000256" key="1">
    <source>
        <dbReference type="ARBA" id="ARBA00004604"/>
    </source>
</evidence>
<reference evidence="7" key="2">
    <citation type="journal article" date="2021" name="Genome Biol. Evol.">
        <title>Developing a high-quality reference genome for a parasitic bivalve with doubly uniparental inheritance (Bivalvia: Unionida).</title>
        <authorList>
            <person name="Smith C.H."/>
        </authorList>
    </citation>
    <scope>NUCLEOTIDE SEQUENCE</scope>
    <source>
        <strain evidence="7">CHS0354</strain>
        <tissue evidence="7">Mantle</tissue>
    </source>
</reference>
<feature type="compositionally biased region" description="Basic and acidic residues" evidence="6">
    <location>
        <begin position="46"/>
        <end position="59"/>
    </location>
</feature>
<dbReference type="GO" id="GO:0005730">
    <property type="term" value="C:nucleolus"/>
    <property type="evidence" value="ECO:0007669"/>
    <property type="project" value="UniProtKB-SubCell"/>
</dbReference>
<evidence type="ECO:0000256" key="2">
    <source>
        <dbReference type="ARBA" id="ARBA00007175"/>
    </source>
</evidence>
<dbReference type="Proteomes" id="UP001195483">
    <property type="component" value="Unassembled WGS sequence"/>
</dbReference>
<accession>A0AAE0W5H3</accession>
<evidence type="ECO:0000256" key="6">
    <source>
        <dbReference type="SAM" id="MobiDB-lite"/>
    </source>
</evidence>
<reference evidence="7" key="1">
    <citation type="journal article" date="2021" name="Genome Biol. Evol.">
        <title>A High-Quality Reference Genome for a Parasitic Bivalve with Doubly Uniparental Inheritance (Bivalvia: Unionida).</title>
        <authorList>
            <person name="Smith C.H."/>
        </authorList>
    </citation>
    <scope>NUCLEOTIDE SEQUENCE</scope>
    <source>
        <strain evidence="7">CHS0354</strain>
    </source>
</reference>
<comment type="subcellular location">
    <subcellularLocation>
        <location evidence="1">Nucleus</location>
        <location evidence="1">Nucleolus</location>
    </subcellularLocation>
</comment>
<sequence>MKPKKIVKRKAKNRKTKSSIMFDETARVEFLTGFKKRKDERRKKAHEQMERKQKEEHKEWKRKRKELMLNRAKNHQSVPEDLKELVSQSVEVKELPNHTITIVDMSDIDIAGCKGLHLGKNKFADSKDFSNEAGQVILPRQEDNKKALKRLDHKHLKNEHLKRKNWQHKHGHKHKHASKKEKIRSGHKTHRH</sequence>
<dbReference type="InterPro" id="IPR019186">
    <property type="entry name" value="Nucleolar_protein_12"/>
</dbReference>
<dbReference type="EMBL" id="JAEAOA010002350">
    <property type="protein sequence ID" value="KAK3601814.1"/>
    <property type="molecule type" value="Genomic_DNA"/>
</dbReference>